<evidence type="ECO:0000313" key="2">
    <source>
        <dbReference type="Proteomes" id="UP001159405"/>
    </source>
</evidence>
<accession>A0ABN8Q3J0</accession>
<feature type="non-terminal residue" evidence="1">
    <location>
        <position position="104"/>
    </location>
</feature>
<organism evidence="1 2">
    <name type="scientific">Porites lobata</name>
    <dbReference type="NCBI Taxonomy" id="104759"/>
    <lineage>
        <taxon>Eukaryota</taxon>
        <taxon>Metazoa</taxon>
        <taxon>Cnidaria</taxon>
        <taxon>Anthozoa</taxon>
        <taxon>Hexacorallia</taxon>
        <taxon>Scleractinia</taxon>
        <taxon>Fungiina</taxon>
        <taxon>Poritidae</taxon>
        <taxon>Porites</taxon>
    </lineage>
</organism>
<proteinExistence type="predicted"/>
<comment type="caution">
    <text evidence="1">The sequence shown here is derived from an EMBL/GenBank/DDBJ whole genome shotgun (WGS) entry which is preliminary data.</text>
</comment>
<reference evidence="1 2" key="1">
    <citation type="submission" date="2022-05" db="EMBL/GenBank/DDBJ databases">
        <authorList>
            <consortium name="Genoscope - CEA"/>
            <person name="William W."/>
        </authorList>
    </citation>
    <scope>NUCLEOTIDE SEQUENCE [LARGE SCALE GENOMIC DNA]</scope>
</reference>
<evidence type="ECO:0000313" key="1">
    <source>
        <dbReference type="EMBL" id="CAH3156291.1"/>
    </source>
</evidence>
<dbReference type="EMBL" id="CALNXK010000104">
    <property type="protein sequence ID" value="CAH3156291.1"/>
    <property type="molecule type" value="Genomic_DNA"/>
</dbReference>
<protein>
    <submittedName>
        <fullName evidence="1">Uncharacterized protein</fullName>
    </submittedName>
</protein>
<name>A0ABN8Q3J0_9CNID</name>
<gene>
    <name evidence="1" type="ORF">PLOB_00001839</name>
</gene>
<dbReference type="Proteomes" id="UP001159405">
    <property type="component" value="Unassembled WGS sequence"/>
</dbReference>
<keyword evidence="2" id="KW-1185">Reference proteome</keyword>
<sequence length="104" mass="11871">MQAQVSVTITTTANRILLPPKQLLTIPSLEWYKIPGYDSSAYVRFNALAYYALVSPELILSVLSTPNWISSDQELLLWYGEDLVNFSEKTTMEEQYVLMCMLSL</sequence>